<dbReference type="InterPro" id="IPR024775">
    <property type="entry name" value="DinB-like"/>
</dbReference>
<dbReference type="SUPFAM" id="SSF109854">
    <property type="entry name" value="DinB/YfiT-like putative metalloenzymes"/>
    <property type="match status" value="1"/>
</dbReference>
<dbReference type="KEGG" id="psez:HME7025_00690"/>
<dbReference type="InterPro" id="IPR034660">
    <property type="entry name" value="DinB/YfiT-like"/>
</dbReference>
<dbReference type="NCBIfam" id="NF009807">
    <property type="entry name" value="PRK13291.1"/>
    <property type="match status" value="1"/>
</dbReference>
<dbReference type="GO" id="GO:0016787">
    <property type="term" value="F:hydrolase activity"/>
    <property type="evidence" value="ECO:0007669"/>
    <property type="project" value="UniProtKB-KW"/>
</dbReference>
<protein>
    <submittedName>
        <fullName evidence="2">Metal-dependent hydrolase</fullName>
    </submittedName>
</protein>
<dbReference type="Proteomes" id="UP000245468">
    <property type="component" value="Chromosome"/>
</dbReference>
<organism evidence="2 3">
    <name type="scientific">Aquirufa nivalisilvae</name>
    <dbReference type="NCBI Taxonomy" id="2516557"/>
    <lineage>
        <taxon>Bacteria</taxon>
        <taxon>Pseudomonadati</taxon>
        <taxon>Bacteroidota</taxon>
        <taxon>Cytophagia</taxon>
        <taxon>Cytophagales</taxon>
        <taxon>Flectobacillaceae</taxon>
        <taxon>Aquirufa</taxon>
    </lineage>
</organism>
<keyword evidence="3" id="KW-1185">Reference proteome</keyword>
<dbReference type="OrthoDB" id="9796039at2"/>
<evidence type="ECO:0000313" key="3">
    <source>
        <dbReference type="Proteomes" id="UP000245468"/>
    </source>
</evidence>
<evidence type="ECO:0000313" key="2">
    <source>
        <dbReference type="EMBL" id="AWL08562.1"/>
    </source>
</evidence>
<dbReference type="EMBL" id="CP029346">
    <property type="protein sequence ID" value="AWL08562.1"/>
    <property type="molecule type" value="Genomic_DNA"/>
</dbReference>
<keyword evidence="2" id="KW-0378">Hydrolase</keyword>
<sequence length="172" mass="19887">MDINPLQYPVGKFSAPENITPDIRTAWIKTLAEFPEKLKQAVADMSDETLAKHYRPGGWTARQVIHHVNDSHMNSFIRFKLALTEENPIIKPYSEGDWANLPDGNEAPIEWSLEGIKYVHLRWVYLLNKLQESDWEKAYINPERGITYPLDKALGIYAWHCDHHLAHVLSVK</sequence>
<proteinExistence type="predicted"/>
<reference evidence="3" key="1">
    <citation type="submission" date="2018-05" db="EMBL/GenBank/DDBJ databases">
        <title>Pseudarcicella sp. HME7025 Genome sequencing and assembly.</title>
        <authorList>
            <person name="Kim H."/>
            <person name="Kang H."/>
            <person name="Joh K."/>
        </authorList>
    </citation>
    <scope>NUCLEOTIDE SEQUENCE [LARGE SCALE GENOMIC DNA]</scope>
    <source>
        <strain evidence="3">HME7025</strain>
    </source>
</reference>
<evidence type="ECO:0000259" key="1">
    <source>
        <dbReference type="Pfam" id="PF12867"/>
    </source>
</evidence>
<dbReference type="AlphaFoldDB" id="A0A2S2DTD1"/>
<feature type="domain" description="DinB-like" evidence="1">
    <location>
        <begin position="33"/>
        <end position="167"/>
    </location>
</feature>
<accession>A0A2S2DTD1</accession>
<dbReference type="Gene3D" id="1.20.120.450">
    <property type="entry name" value="dinb family like domain"/>
    <property type="match status" value="1"/>
</dbReference>
<name>A0A2S2DTD1_9BACT</name>
<dbReference type="RefSeq" id="WP_109322308.1">
    <property type="nucleotide sequence ID" value="NZ_CP029346.1"/>
</dbReference>
<gene>
    <name evidence="2" type="ORF">HME7025_00690</name>
</gene>
<dbReference type="Pfam" id="PF12867">
    <property type="entry name" value="DinB_2"/>
    <property type="match status" value="1"/>
</dbReference>